<dbReference type="Gene3D" id="3.40.50.1820">
    <property type="entry name" value="alpha/beta hydrolase"/>
    <property type="match status" value="1"/>
</dbReference>
<dbReference type="SUPFAM" id="SSF53474">
    <property type="entry name" value="alpha/beta-Hydrolases"/>
    <property type="match status" value="1"/>
</dbReference>
<dbReference type="InterPro" id="IPR051601">
    <property type="entry name" value="Serine_prot/Carboxylest_S33"/>
</dbReference>
<evidence type="ECO:0008006" key="8">
    <source>
        <dbReference type="Google" id="ProtNLM"/>
    </source>
</evidence>
<keyword evidence="2" id="KW-0378">Hydrolase</keyword>
<dbReference type="GO" id="GO:0016787">
    <property type="term" value="F:hydrolase activity"/>
    <property type="evidence" value="ECO:0007669"/>
    <property type="project" value="UniProtKB-KW"/>
</dbReference>
<dbReference type="InterPro" id="IPR013595">
    <property type="entry name" value="Pept_S33_TAP-like_C"/>
</dbReference>
<evidence type="ECO:0000256" key="1">
    <source>
        <dbReference type="ARBA" id="ARBA00010088"/>
    </source>
</evidence>
<feature type="domain" description="Peptidase S33 tripeptidyl aminopeptidase-like C-terminal" evidence="5">
    <location>
        <begin position="391"/>
        <end position="479"/>
    </location>
</feature>
<proteinExistence type="inferred from homology"/>
<dbReference type="InterPro" id="IPR029058">
    <property type="entry name" value="AB_hydrolase_fold"/>
</dbReference>
<dbReference type="PANTHER" id="PTHR43248:SF25">
    <property type="entry name" value="AB HYDROLASE-1 DOMAIN-CONTAINING PROTEIN-RELATED"/>
    <property type="match status" value="1"/>
</dbReference>
<evidence type="ECO:0000313" key="7">
    <source>
        <dbReference type="Proteomes" id="UP000249304"/>
    </source>
</evidence>
<keyword evidence="7" id="KW-1185">Reference proteome</keyword>
<dbReference type="Pfam" id="PF08386">
    <property type="entry name" value="Abhydrolase_4"/>
    <property type="match status" value="1"/>
</dbReference>
<evidence type="ECO:0000256" key="2">
    <source>
        <dbReference type="ARBA" id="ARBA00022801"/>
    </source>
</evidence>
<reference evidence="6 7" key="1">
    <citation type="submission" date="2018-01" db="EMBL/GenBank/DDBJ databases">
        <title>Draft genome sequence of Nonomuraea sp. KC333.</title>
        <authorList>
            <person name="Sahin N."/>
            <person name="Saygin H."/>
            <person name="Ay H."/>
        </authorList>
    </citation>
    <scope>NUCLEOTIDE SEQUENCE [LARGE SCALE GENOMIC DNA]</scope>
    <source>
        <strain evidence="6 7">KC333</strain>
    </source>
</reference>
<keyword evidence="3" id="KW-0732">Signal</keyword>
<sequence>METRAPARERRSMNLIAIGALLGALTAVPQASAQPAWGPCEGAERPKDLQCSSVEVPVDWAKPDGRTIDIRIARLPATGERIGTVFSIPGGPGGSGIDDLTYYRDSFTDLRKRFDVVSLEPRNAGTFGRLPQKCFTTGPWLTRPDTRGEYARLGVKIRQNAQECRKVDPEFFDHLDSASVARDIDAIRASLGETRLSFIATSYGGVPAVAYARLFPERIRTMYLDGAVNQLRDAPADARTRYRTYEAQFERFARWCDTSDVCGAPDVAAHWRKLVAAADRKPIPVKGEDATYSGFDLQVAAMPHLVGPGPAPEYPRWRQLAQAIATAERGDASGFAGYVKAGTGSLKPQSYVGMNATMCADGLRFDGYREYRAVRAMGEKVSPNLAGMGLWHRLGCTGWPAPVSNPAAPLPSGLPPFLGAGTWTDHDDTADIVRRVPGSATVRFDGHGHGLYLTGDTCTIAHANAYLTDLRLPPSNTTCHPTPSN</sequence>
<feature type="signal peptide" evidence="3">
    <location>
        <begin position="1"/>
        <end position="33"/>
    </location>
</feature>
<comment type="similarity">
    <text evidence="1">Belongs to the peptidase S33 family.</text>
</comment>
<protein>
    <recommendedName>
        <fullName evidence="8">Alpha/beta hydrolase</fullName>
    </recommendedName>
</protein>
<dbReference type="InterPro" id="IPR000073">
    <property type="entry name" value="AB_hydrolase_1"/>
</dbReference>
<organism evidence="6 7">
    <name type="scientific">Nonomuraea aridisoli</name>
    <dbReference type="NCBI Taxonomy" id="2070368"/>
    <lineage>
        <taxon>Bacteria</taxon>
        <taxon>Bacillati</taxon>
        <taxon>Actinomycetota</taxon>
        <taxon>Actinomycetes</taxon>
        <taxon>Streptosporangiales</taxon>
        <taxon>Streptosporangiaceae</taxon>
        <taxon>Nonomuraea</taxon>
    </lineage>
</organism>
<dbReference type="Proteomes" id="UP000249304">
    <property type="component" value="Unassembled WGS sequence"/>
</dbReference>
<feature type="domain" description="AB hydrolase-1" evidence="4">
    <location>
        <begin position="85"/>
        <end position="258"/>
    </location>
</feature>
<dbReference type="PANTHER" id="PTHR43248">
    <property type="entry name" value="2-SUCCINYL-6-HYDROXY-2,4-CYCLOHEXADIENE-1-CARBOXYLATE SYNTHASE"/>
    <property type="match status" value="1"/>
</dbReference>
<gene>
    <name evidence="6" type="ORF">C1J01_32750</name>
</gene>
<feature type="chain" id="PRO_5016152383" description="Alpha/beta hydrolase" evidence="3">
    <location>
        <begin position="34"/>
        <end position="485"/>
    </location>
</feature>
<evidence type="ECO:0000313" key="6">
    <source>
        <dbReference type="EMBL" id="PZG12487.1"/>
    </source>
</evidence>
<comment type="caution">
    <text evidence="6">The sequence shown here is derived from an EMBL/GenBank/DDBJ whole genome shotgun (WGS) entry which is preliminary data.</text>
</comment>
<dbReference type="AlphaFoldDB" id="A0A2W2ESY7"/>
<evidence type="ECO:0000256" key="3">
    <source>
        <dbReference type="SAM" id="SignalP"/>
    </source>
</evidence>
<evidence type="ECO:0000259" key="5">
    <source>
        <dbReference type="Pfam" id="PF08386"/>
    </source>
</evidence>
<evidence type="ECO:0000259" key="4">
    <source>
        <dbReference type="Pfam" id="PF00561"/>
    </source>
</evidence>
<dbReference type="EMBL" id="POUD01000185">
    <property type="protein sequence ID" value="PZG12487.1"/>
    <property type="molecule type" value="Genomic_DNA"/>
</dbReference>
<accession>A0A2W2ESY7</accession>
<name>A0A2W2ESY7_9ACTN</name>
<dbReference type="OrthoDB" id="4006962at2"/>
<dbReference type="Pfam" id="PF00561">
    <property type="entry name" value="Abhydrolase_1"/>
    <property type="match status" value="1"/>
</dbReference>